<dbReference type="EMBL" id="AP017369">
    <property type="protein sequence ID" value="BAU95016.1"/>
    <property type="molecule type" value="Genomic_DNA"/>
</dbReference>
<evidence type="ECO:0000313" key="2">
    <source>
        <dbReference type="Proteomes" id="UP000218244"/>
    </source>
</evidence>
<protein>
    <submittedName>
        <fullName evidence="1">Uncharacterized protein</fullName>
    </submittedName>
</protein>
<reference evidence="1 2" key="1">
    <citation type="submission" date="2016-02" db="EMBL/GenBank/DDBJ databases">
        <title>Corynebacterium glutamicum N24 whole genome sequencing project.</title>
        <authorList>
            <person name="Matsutani M."/>
            <person name="Nangtapong N."/>
            <person name="Yakushi T."/>
            <person name="Matsushita K."/>
        </authorList>
    </citation>
    <scope>NUCLEOTIDE SEQUENCE [LARGE SCALE GENOMIC DNA]</scope>
    <source>
        <strain evidence="1 2">N24</strain>
    </source>
</reference>
<dbReference type="KEGG" id="csur:N24_0754"/>
<evidence type="ECO:0000313" key="1">
    <source>
        <dbReference type="EMBL" id="BAU95016.1"/>
    </source>
</evidence>
<dbReference type="Proteomes" id="UP000218244">
    <property type="component" value="Chromosome"/>
</dbReference>
<keyword evidence="2" id="KW-1185">Reference proteome</keyword>
<proteinExistence type="predicted"/>
<sequence>MIWGRLCILNNRPFSHICPSRTGLLRTAEDECLLELMSGTGVRKMWGDGAPVSLPDLSDLSRAERIDALRSRMSTMGAAVPKFESSVEESLSQKQDFLADKQGIVAVPSTFSDLFPGGGLPRRAVTQLVEQPLVVVEFLAHITAHGGHAAVIGWKDLAYAGVIDSGGVCENIIAIPDPGTEPLNVAAVLCEGLDIVVYKGPEISLSPTRARPLLGKLRQGTAALVMVGTKVASPAVSVDAEIINYVGIGAGRGRIRGVEMQVRTVSKTHGARSRKVMISRPQDAALLEPEQPTTLRAVP</sequence>
<name>A0A160PNP7_9CORY</name>
<dbReference type="AlphaFoldDB" id="A0A160PNP7"/>
<accession>A0A160PNP7</accession>
<organism evidence="1 2">
    <name type="scientific">Corynebacterium suranareeae</name>
    <dbReference type="NCBI Taxonomy" id="2506452"/>
    <lineage>
        <taxon>Bacteria</taxon>
        <taxon>Bacillati</taxon>
        <taxon>Actinomycetota</taxon>
        <taxon>Actinomycetes</taxon>
        <taxon>Mycobacteriales</taxon>
        <taxon>Corynebacteriaceae</taxon>
        <taxon>Corynebacterium</taxon>
    </lineage>
</organism>
<gene>
    <name evidence="1" type="ORF">N24_0754</name>
</gene>